<evidence type="ECO:0000256" key="1">
    <source>
        <dbReference type="SAM" id="Phobius"/>
    </source>
</evidence>
<proteinExistence type="predicted"/>
<feature type="transmembrane region" description="Helical" evidence="1">
    <location>
        <begin position="12"/>
        <end position="34"/>
    </location>
</feature>
<keyword evidence="1" id="KW-1133">Transmembrane helix</keyword>
<comment type="caution">
    <text evidence="2">The sequence shown here is derived from an EMBL/GenBank/DDBJ whole genome shotgun (WGS) entry which is preliminary data.</text>
</comment>
<dbReference type="Proteomes" id="UP000479692">
    <property type="component" value="Unassembled WGS sequence"/>
</dbReference>
<dbReference type="EMBL" id="WOXT01000004">
    <property type="protein sequence ID" value="MUV15274.1"/>
    <property type="molecule type" value="Genomic_DNA"/>
</dbReference>
<sequence length="728" mass="79644">MSLFAELKRRKVFKVAAGYLVVAWLVIQVGATVAPQLGLPDWAPRLITLIVLLGLPVAVVIAWLTELTPEGLRLERAPKGNKRVFFVAALLVAAGVGWFVHALSGDVGLTGSKARLGAASTAVLPFLNLSSRPEDEYFSDGLSETLLHQLAQVPKLKVAARTSSFSFRGKQDDVRRIGELLGVATVVEGSVQRSGEMVRITAQLVRTDDGSELWSRSYDRRLADLFAIQDEIASEVAKALVGEVLPDEHAKAVQGGTRDVAAYDAYAHGLQQIAIDSFASLDAAERAMLQALARDPNYLDAMVGLVRVEMLMTQTGKIPKRTARLRARPWLARIEQIDPGNAQLLGVRAELAEEAGEFDVSRRLLAQAIERAPNDTWLRTTQARRHLYDMEFESALASAEAVLSLDPLNGSLYFLKTSALLWLGRIDEAEASARRGWQLQPQNPNAASAMAGVAAFRNDLAAYVHWNLVAHRIDPDDHEIIAEMVPALQDLGEPAAADAWLRVSQRLAPGNLFAESSRVVVENARGNAQAAYDGAFALIPRAAEERRWNWTIAMGAGCLAAVELGRSAQMRQALVHAGVLAPRYDVASFRALVPNGTPINAQVRRLSMLAPCLAEPQDWNARRAELLATVTALKGPAWMRKPSNARFVAFLQPDREALVREELGARYTEQVGREARQRWLGIADDPRIVARNAELRRMHRAQHAGLPAMLARDRLALMPAGDATARSR</sequence>
<dbReference type="RefSeq" id="WP_156642811.1">
    <property type="nucleotide sequence ID" value="NZ_WOXT01000004.1"/>
</dbReference>
<keyword evidence="3" id="KW-1185">Reference proteome</keyword>
<dbReference type="InterPro" id="IPR011990">
    <property type="entry name" value="TPR-like_helical_dom_sf"/>
</dbReference>
<feature type="transmembrane region" description="Helical" evidence="1">
    <location>
        <begin position="46"/>
        <end position="64"/>
    </location>
</feature>
<feature type="transmembrane region" description="Helical" evidence="1">
    <location>
        <begin position="84"/>
        <end position="103"/>
    </location>
</feature>
<dbReference type="Gene3D" id="1.25.40.10">
    <property type="entry name" value="Tetratricopeptide repeat domain"/>
    <property type="match status" value="1"/>
</dbReference>
<dbReference type="SUPFAM" id="SSF48452">
    <property type="entry name" value="TPR-like"/>
    <property type="match status" value="1"/>
</dbReference>
<accession>A0A7C9I060</accession>
<dbReference type="AlphaFoldDB" id="A0A7C9I060"/>
<gene>
    <name evidence="2" type="ORF">GN331_13795</name>
</gene>
<keyword evidence="1" id="KW-0812">Transmembrane</keyword>
<protein>
    <submittedName>
        <fullName evidence="2">Uncharacterized protein</fullName>
    </submittedName>
</protein>
<evidence type="ECO:0000313" key="3">
    <source>
        <dbReference type="Proteomes" id="UP000479692"/>
    </source>
</evidence>
<reference evidence="2 3" key="1">
    <citation type="submission" date="2019-12" db="EMBL/GenBank/DDBJ databases">
        <authorList>
            <person name="Xu J."/>
        </authorList>
    </citation>
    <scope>NUCLEOTIDE SEQUENCE [LARGE SCALE GENOMIC DNA]</scope>
    <source>
        <strain evidence="2 3">HX-5-24</strain>
    </source>
</reference>
<evidence type="ECO:0000313" key="2">
    <source>
        <dbReference type="EMBL" id="MUV15274.1"/>
    </source>
</evidence>
<organism evidence="2 3">
    <name type="scientific">Noviluteimonas gilva</name>
    <dbReference type="NCBI Taxonomy" id="2682097"/>
    <lineage>
        <taxon>Bacteria</taxon>
        <taxon>Pseudomonadati</taxon>
        <taxon>Pseudomonadota</taxon>
        <taxon>Gammaproteobacteria</taxon>
        <taxon>Lysobacterales</taxon>
        <taxon>Lysobacteraceae</taxon>
        <taxon>Noviluteimonas</taxon>
    </lineage>
</organism>
<name>A0A7C9I060_9GAMM</name>
<dbReference type="Gene3D" id="3.40.50.10070">
    <property type="entry name" value="TolB, N-terminal domain"/>
    <property type="match status" value="1"/>
</dbReference>
<keyword evidence="1" id="KW-0472">Membrane</keyword>